<keyword evidence="1 2" id="KW-0690">Ribosome biogenesis</keyword>
<name>A0A345IGU2_9DEIO</name>
<comment type="subcellular location">
    <subcellularLocation>
        <location evidence="2">Cytoplasm</location>
    </subcellularLocation>
</comment>
<evidence type="ECO:0000256" key="1">
    <source>
        <dbReference type="ARBA" id="ARBA00022517"/>
    </source>
</evidence>
<dbReference type="PANTHER" id="PTHR33515">
    <property type="entry name" value="RIBOSOME-BINDING FACTOR A, CHLOROPLASTIC-RELATED"/>
    <property type="match status" value="1"/>
</dbReference>
<comment type="subunit">
    <text evidence="2">Monomer. Binds 30S ribosomal subunits, but not 50S ribosomal subunits or 70S ribosomes.</text>
</comment>
<dbReference type="STRING" id="1288484.GCA_000348665_00086"/>
<dbReference type="InterPro" id="IPR015946">
    <property type="entry name" value="KH_dom-like_a/b"/>
</dbReference>
<keyword evidence="2" id="KW-0963">Cytoplasm</keyword>
<dbReference type="Pfam" id="PF02033">
    <property type="entry name" value="RBFA"/>
    <property type="match status" value="1"/>
</dbReference>
<dbReference type="KEGG" id="dwu:DVJ83_06775"/>
<evidence type="ECO:0000313" key="4">
    <source>
        <dbReference type="Proteomes" id="UP000253744"/>
    </source>
</evidence>
<dbReference type="PANTHER" id="PTHR33515:SF1">
    <property type="entry name" value="RIBOSOME-BINDING FACTOR A, CHLOROPLASTIC-RELATED"/>
    <property type="match status" value="1"/>
</dbReference>
<dbReference type="GO" id="GO:0005829">
    <property type="term" value="C:cytosol"/>
    <property type="evidence" value="ECO:0007669"/>
    <property type="project" value="TreeGrafter"/>
</dbReference>
<sequence>MSSPCPGPPMKPEQVQAQLTRVLSSAIAELRDPRVPLIVTVERVHVTPDYGQARVYVSAIGADMPELLDALTHARGRLQREVSAQVRMRRTPTLEFHAADDQRFPAVPGTTW</sequence>
<dbReference type="GO" id="GO:0030490">
    <property type="term" value="P:maturation of SSU-rRNA"/>
    <property type="evidence" value="ECO:0007669"/>
    <property type="project" value="UniProtKB-UniRule"/>
</dbReference>
<dbReference type="Proteomes" id="UP000253744">
    <property type="component" value="Chromosome"/>
</dbReference>
<dbReference type="HAMAP" id="MF_00003">
    <property type="entry name" value="RbfA"/>
    <property type="match status" value="1"/>
</dbReference>
<dbReference type="Gene3D" id="3.30.300.20">
    <property type="match status" value="1"/>
</dbReference>
<organism evidence="3 4">
    <name type="scientific">Deinococcus wulumuqiensis</name>
    <dbReference type="NCBI Taxonomy" id="980427"/>
    <lineage>
        <taxon>Bacteria</taxon>
        <taxon>Thermotogati</taxon>
        <taxon>Deinococcota</taxon>
        <taxon>Deinococci</taxon>
        <taxon>Deinococcales</taxon>
        <taxon>Deinococcaceae</taxon>
        <taxon>Deinococcus</taxon>
    </lineage>
</organism>
<reference evidence="3 4" key="1">
    <citation type="submission" date="2018-07" db="EMBL/GenBank/DDBJ databases">
        <title>Complete Genome and Methylome Analysis of Deinococcus wulumuqiensis NEB 479.</title>
        <authorList>
            <person name="Fomenkov A."/>
            <person name="Luyten Y."/>
            <person name="Vincze T."/>
            <person name="Anton B.P."/>
            <person name="Clark T."/>
            <person name="Roberts R.J."/>
            <person name="Morgan R.D."/>
        </authorList>
    </citation>
    <scope>NUCLEOTIDE SEQUENCE [LARGE SCALE GENOMIC DNA]</scope>
    <source>
        <strain evidence="3 4">NEB 479</strain>
    </source>
</reference>
<dbReference type="SUPFAM" id="SSF89919">
    <property type="entry name" value="Ribosome-binding factor A, RbfA"/>
    <property type="match status" value="1"/>
</dbReference>
<protein>
    <recommendedName>
        <fullName evidence="2">Ribosome-binding factor A</fullName>
    </recommendedName>
</protein>
<comment type="function">
    <text evidence="2">One of several proteins that assist in the late maturation steps of the functional core of the 30S ribosomal subunit. Associates with free 30S ribosomal subunits (but not with 30S subunits that are part of 70S ribosomes or polysomes). Required for efficient processing of 16S rRNA. May interact with the 5'-terminal helix region of 16S rRNA.</text>
</comment>
<dbReference type="InterPro" id="IPR023799">
    <property type="entry name" value="RbfA_dom_sf"/>
</dbReference>
<evidence type="ECO:0000313" key="3">
    <source>
        <dbReference type="EMBL" id="AXG98914.1"/>
    </source>
</evidence>
<dbReference type="AlphaFoldDB" id="A0A345IGU2"/>
<dbReference type="InterPro" id="IPR000238">
    <property type="entry name" value="RbfA"/>
</dbReference>
<dbReference type="GO" id="GO:0043024">
    <property type="term" value="F:ribosomal small subunit binding"/>
    <property type="evidence" value="ECO:0007669"/>
    <property type="project" value="TreeGrafter"/>
</dbReference>
<accession>A0A345IGU2</accession>
<proteinExistence type="inferred from homology"/>
<comment type="similarity">
    <text evidence="2">Belongs to the RbfA family.</text>
</comment>
<gene>
    <name evidence="2" type="primary">rbfA</name>
    <name evidence="3" type="ORF">DVJ83_06775</name>
</gene>
<evidence type="ECO:0000256" key="2">
    <source>
        <dbReference type="HAMAP-Rule" id="MF_00003"/>
    </source>
</evidence>
<dbReference type="EMBL" id="CP031158">
    <property type="protein sequence ID" value="AXG98914.1"/>
    <property type="molecule type" value="Genomic_DNA"/>
</dbReference>